<dbReference type="AlphaFoldDB" id="A0A2M9D5M8"/>
<dbReference type="RefSeq" id="WP_100387742.1">
    <property type="nucleotide sequence ID" value="NZ_BMZU01000001.1"/>
</dbReference>
<feature type="transmembrane region" description="Helical" evidence="1">
    <location>
        <begin position="86"/>
        <end position="108"/>
    </location>
</feature>
<keyword evidence="1" id="KW-0812">Transmembrane</keyword>
<dbReference type="Proteomes" id="UP000231742">
    <property type="component" value="Unassembled WGS sequence"/>
</dbReference>
<sequence length="217" mass="23395">MRQRPQRPQGTRRSPRWETTLLGALAYPGNIFLGSLAVLILSLGIITVLPAAIALARAFALWNVTNDDKVFTNTFRQFRETWRRTLGLGAIATVVFAILVADGIFLAAQLTSTGDPLALMFAAAVMPIAAAVGVFAVALTAAATLSTEADARTWAREGFVLMLQHPRRSLLVLFTLTVTIVASVLLPSLAPFVTIALPVYVGVRAWGPKRPVNDEQD</sequence>
<accession>A0A2M9D5M8</accession>
<reference evidence="2 3" key="1">
    <citation type="submission" date="2017-11" db="EMBL/GenBank/DDBJ databases">
        <title>Genomic Encyclopedia of Archaeal and Bacterial Type Strains, Phase II (KMG-II): From Individual Species to Whole Genera.</title>
        <authorList>
            <person name="Goeker M."/>
        </authorList>
    </citation>
    <scope>NUCLEOTIDE SEQUENCE [LARGE SCALE GENOMIC DNA]</scope>
    <source>
        <strain evidence="2 3">DSM 16400</strain>
    </source>
</reference>
<organism evidence="2 3">
    <name type="scientific">Salinibacterium amurskyense</name>
    <dbReference type="NCBI Taxonomy" id="205941"/>
    <lineage>
        <taxon>Bacteria</taxon>
        <taxon>Bacillati</taxon>
        <taxon>Actinomycetota</taxon>
        <taxon>Actinomycetes</taxon>
        <taxon>Micrococcales</taxon>
        <taxon>Microbacteriaceae</taxon>
        <taxon>Salinibacterium</taxon>
    </lineage>
</organism>
<evidence type="ECO:0000256" key="1">
    <source>
        <dbReference type="SAM" id="Phobius"/>
    </source>
</evidence>
<dbReference type="OrthoDB" id="5117078at2"/>
<feature type="transmembrane region" description="Helical" evidence="1">
    <location>
        <begin position="21"/>
        <end position="41"/>
    </location>
</feature>
<dbReference type="EMBL" id="PGFH01000001">
    <property type="protein sequence ID" value="PJJ81016.1"/>
    <property type="molecule type" value="Genomic_DNA"/>
</dbReference>
<feature type="transmembrane region" description="Helical" evidence="1">
    <location>
        <begin position="120"/>
        <end position="149"/>
    </location>
</feature>
<comment type="caution">
    <text evidence="2">The sequence shown here is derived from an EMBL/GenBank/DDBJ whole genome shotgun (WGS) entry which is preliminary data.</text>
</comment>
<protein>
    <submittedName>
        <fullName evidence="2">Putative membrane protein YesL</fullName>
    </submittedName>
</protein>
<dbReference type="InterPro" id="IPR006938">
    <property type="entry name" value="DUF624"/>
</dbReference>
<keyword evidence="1" id="KW-0472">Membrane</keyword>
<evidence type="ECO:0000313" key="2">
    <source>
        <dbReference type="EMBL" id="PJJ81016.1"/>
    </source>
</evidence>
<feature type="transmembrane region" description="Helical" evidence="1">
    <location>
        <begin position="47"/>
        <end position="65"/>
    </location>
</feature>
<dbReference type="Pfam" id="PF04854">
    <property type="entry name" value="DUF624"/>
    <property type="match status" value="1"/>
</dbReference>
<evidence type="ECO:0000313" key="3">
    <source>
        <dbReference type="Proteomes" id="UP000231742"/>
    </source>
</evidence>
<keyword evidence="3" id="KW-1185">Reference proteome</keyword>
<keyword evidence="1" id="KW-1133">Transmembrane helix</keyword>
<gene>
    <name evidence="2" type="ORF">CLV85_0183</name>
</gene>
<feature type="transmembrane region" description="Helical" evidence="1">
    <location>
        <begin position="170"/>
        <end position="201"/>
    </location>
</feature>
<proteinExistence type="predicted"/>
<name>A0A2M9D5M8_9MICO</name>